<keyword evidence="13" id="KW-1185">Reference proteome</keyword>
<dbReference type="Pfam" id="PF00001">
    <property type="entry name" value="7tm_1"/>
    <property type="match status" value="1"/>
</dbReference>
<dbReference type="InterPro" id="IPR017452">
    <property type="entry name" value="GPCR_Rhodpsn_7TM"/>
</dbReference>
<dbReference type="GO" id="GO:0004989">
    <property type="term" value="F:octopamine receptor activity"/>
    <property type="evidence" value="ECO:0007669"/>
    <property type="project" value="InterPro"/>
</dbReference>
<reference evidence="14" key="1">
    <citation type="submission" date="2022-11" db="UniProtKB">
        <authorList>
            <consortium name="WormBaseParasite"/>
        </authorList>
    </citation>
    <scope>IDENTIFICATION</scope>
</reference>
<evidence type="ECO:0000313" key="14">
    <source>
        <dbReference type="WBParaSite" id="nRc.2.0.1.t32210-RA"/>
    </source>
</evidence>
<keyword evidence="4 11" id="KW-1133">Transmembrane helix</keyword>
<keyword evidence="8" id="KW-0325">Glycoprotein</keyword>
<dbReference type="SUPFAM" id="SSF81321">
    <property type="entry name" value="Family A G protein-coupled receptor-like"/>
    <property type="match status" value="1"/>
</dbReference>
<evidence type="ECO:0000313" key="13">
    <source>
        <dbReference type="Proteomes" id="UP000887565"/>
    </source>
</evidence>
<dbReference type="Gene3D" id="1.20.1070.10">
    <property type="entry name" value="Rhodopsin 7-helix transmembrane proteins"/>
    <property type="match status" value="1"/>
</dbReference>
<evidence type="ECO:0000256" key="4">
    <source>
        <dbReference type="ARBA" id="ARBA00022989"/>
    </source>
</evidence>
<dbReference type="AlphaFoldDB" id="A0A915K1W5"/>
<protein>
    <submittedName>
        <fullName evidence="14">G-protein coupled receptors family 1 profile domain-containing protein</fullName>
    </submittedName>
</protein>
<dbReference type="GO" id="GO:0005886">
    <property type="term" value="C:plasma membrane"/>
    <property type="evidence" value="ECO:0007669"/>
    <property type="project" value="UniProtKB-SubCell"/>
</dbReference>
<dbReference type="PRINTS" id="PR00664">
    <property type="entry name" value="OCTOPAMINER"/>
</dbReference>
<evidence type="ECO:0000256" key="8">
    <source>
        <dbReference type="ARBA" id="ARBA00023180"/>
    </source>
</evidence>
<feature type="transmembrane region" description="Helical" evidence="11">
    <location>
        <begin position="35"/>
        <end position="61"/>
    </location>
</feature>
<dbReference type="InterPro" id="IPR000276">
    <property type="entry name" value="GPCR_Rhodpsn"/>
</dbReference>
<dbReference type="InterPro" id="IPR002002">
    <property type="entry name" value="Octopmn_rcpt"/>
</dbReference>
<keyword evidence="9 10" id="KW-0807">Transducer</keyword>
<comment type="subcellular location">
    <subcellularLocation>
        <location evidence="1">Cell membrane</location>
        <topology evidence="1">Multi-pass membrane protein</topology>
    </subcellularLocation>
</comment>
<keyword evidence="2" id="KW-1003">Cell membrane</keyword>
<evidence type="ECO:0000256" key="1">
    <source>
        <dbReference type="ARBA" id="ARBA00004651"/>
    </source>
</evidence>
<evidence type="ECO:0000256" key="5">
    <source>
        <dbReference type="ARBA" id="ARBA00023040"/>
    </source>
</evidence>
<dbReference type="PANTHER" id="PTHR24248">
    <property type="entry name" value="ADRENERGIC RECEPTOR-RELATED G-PROTEIN COUPLED RECEPTOR"/>
    <property type="match status" value="1"/>
</dbReference>
<sequence length="150" mass="16573">MDLLAPSLYPNPKVSAADQLVANFSTPMNRTQAELIVGSLTFTVIIGMTIVGNILVVLSIFTYKPLHKVQNYFLVSLAAADLSVALLVMPLHIAKFLLGRWVFGLAVCQIWLTLDILTCTASILNLCAIALDRYWAITNPIDYCNKRTMK</sequence>
<name>A0A915K1W5_ROMCU</name>
<dbReference type="Proteomes" id="UP000887565">
    <property type="component" value="Unplaced"/>
</dbReference>
<dbReference type="PROSITE" id="PS50262">
    <property type="entry name" value="G_PROTEIN_RECEP_F1_2"/>
    <property type="match status" value="1"/>
</dbReference>
<feature type="transmembrane region" description="Helical" evidence="11">
    <location>
        <begin position="73"/>
        <end position="98"/>
    </location>
</feature>
<evidence type="ECO:0000256" key="3">
    <source>
        <dbReference type="ARBA" id="ARBA00022692"/>
    </source>
</evidence>
<keyword evidence="7 10" id="KW-0675">Receptor</keyword>
<evidence type="ECO:0000256" key="11">
    <source>
        <dbReference type="SAM" id="Phobius"/>
    </source>
</evidence>
<organism evidence="13 14">
    <name type="scientific">Romanomermis culicivorax</name>
    <name type="common">Nematode worm</name>
    <dbReference type="NCBI Taxonomy" id="13658"/>
    <lineage>
        <taxon>Eukaryota</taxon>
        <taxon>Metazoa</taxon>
        <taxon>Ecdysozoa</taxon>
        <taxon>Nematoda</taxon>
        <taxon>Enoplea</taxon>
        <taxon>Dorylaimia</taxon>
        <taxon>Mermithida</taxon>
        <taxon>Mermithoidea</taxon>
        <taxon>Mermithidae</taxon>
        <taxon>Romanomermis</taxon>
    </lineage>
</organism>
<evidence type="ECO:0000256" key="7">
    <source>
        <dbReference type="ARBA" id="ARBA00023170"/>
    </source>
</evidence>
<evidence type="ECO:0000256" key="2">
    <source>
        <dbReference type="ARBA" id="ARBA00022475"/>
    </source>
</evidence>
<evidence type="ECO:0000256" key="9">
    <source>
        <dbReference type="ARBA" id="ARBA00023224"/>
    </source>
</evidence>
<evidence type="ECO:0000259" key="12">
    <source>
        <dbReference type="PROSITE" id="PS50262"/>
    </source>
</evidence>
<keyword evidence="3 10" id="KW-0812">Transmembrane</keyword>
<feature type="domain" description="G-protein coupled receptors family 1 profile" evidence="12">
    <location>
        <begin position="52"/>
        <end position="150"/>
    </location>
</feature>
<keyword evidence="6 11" id="KW-0472">Membrane</keyword>
<feature type="transmembrane region" description="Helical" evidence="11">
    <location>
        <begin position="110"/>
        <end position="131"/>
    </location>
</feature>
<evidence type="ECO:0000256" key="10">
    <source>
        <dbReference type="RuleBase" id="RU000688"/>
    </source>
</evidence>
<dbReference type="PANTHER" id="PTHR24248:SF174">
    <property type="entry name" value="TYRAMINE_OCTOPAMINE RECEPTOR"/>
    <property type="match status" value="1"/>
</dbReference>
<dbReference type="WBParaSite" id="nRc.2.0.1.t32210-RA">
    <property type="protein sequence ID" value="nRc.2.0.1.t32210-RA"/>
    <property type="gene ID" value="nRc.2.0.1.g32210"/>
</dbReference>
<evidence type="ECO:0000256" key="6">
    <source>
        <dbReference type="ARBA" id="ARBA00023136"/>
    </source>
</evidence>
<keyword evidence="5 10" id="KW-0297">G-protein coupled receptor</keyword>
<dbReference type="OMA" id="YKFHASF"/>
<dbReference type="PRINTS" id="PR00237">
    <property type="entry name" value="GPCRRHODOPSN"/>
</dbReference>
<proteinExistence type="inferred from homology"/>
<comment type="similarity">
    <text evidence="10">Belongs to the G-protein coupled receptor 1 family.</text>
</comment>
<accession>A0A915K1W5</accession>
<dbReference type="PROSITE" id="PS00237">
    <property type="entry name" value="G_PROTEIN_RECEP_F1_1"/>
    <property type="match status" value="1"/>
</dbReference>